<evidence type="ECO:0000313" key="2">
    <source>
        <dbReference type="EMBL" id="WAR26127.1"/>
    </source>
</evidence>
<sequence>MDPKMNPLSCSICQNGAEANRLRSNCAEGGFETLRDGTSKHHGNKCTKRTLNDKIKEHGLCIICPCCFGKHAFRRTSSITEDENSARIKDNSITCRAFHKDGIAISSDNPEVAKTVKAVPSVNSILANMDHSLVSSPYKQTQNTTNTEHSLQEINTCECRPDLFNTRIDPCGGSTSMPIFQTTRDSNNTESLQGEKTDHSKLQDPQHKSISPLNDNTSRAEMKTQLEKSSIGITPTSETLLADKFLKSISISTRCSDEIEKFCYSQELSWLNQTLPKTRIICDSRDSAAEDEYLDTCDCEFCRIHTAATGSSLSTPGPLTGKVTETVDKEDYGLYVYNENDNECIWKYDEQDKSDGDCSDGAVHGDEEDCLRCGETDRSYSYQNDTDCASASDYSESERVGRLVSSLFTRNGRSYTFTDDEENDGDIDSSDDGRDVYMDALETSYV</sequence>
<keyword evidence="3" id="KW-1185">Reference proteome</keyword>
<protein>
    <submittedName>
        <fullName evidence="2">Uncharacterized protein</fullName>
    </submittedName>
</protein>
<name>A0ABY7FYK8_MYAAR</name>
<organism evidence="2 3">
    <name type="scientific">Mya arenaria</name>
    <name type="common">Soft-shell clam</name>
    <dbReference type="NCBI Taxonomy" id="6604"/>
    <lineage>
        <taxon>Eukaryota</taxon>
        <taxon>Metazoa</taxon>
        <taxon>Spiralia</taxon>
        <taxon>Lophotrochozoa</taxon>
        <taxon>Mollusca</taxon>
        <taxon>Bivalvia</taxon>
        <taxon>Autobranchia</taxon>
        <taxon>Heteroconchia</taxon>
        <taxon>Euheterodonta</taxon>
        <taxon>Imparidentia</taxon>
        <taxon>Neoheterodontei</taxon>
        <taxon>Myida</taxon>
        <taxon>Myoidea</taxon>
        <taxon>Myidae</taxon>
        <taxon>Mya</taxon>
    </lineage>
</organism>
<reference evidence="2" key="1">
    <citation type="submission" date="2022-11" db="EMBL/GenBank/DDBJ databases">
        <title>Centuries of genome instability and evolution in soft-shell clam transmissible cancer (bioRxiv).</title>
        <authorList>
            <person name="Hart S.F.M."/>
            <person name="Yonemitsu M.A."/>
            <person name="Giersch R.M."/>
            <person name="Beal B.F."/>
            <person name="Arriagada G."/>
            <person name="Davis B.W."/>
            <person name="Ostrander E.A."/>
            <person name="Goff S.P."/>
            <person name="Metzger M.J."/>
        </authorList>
    </citation>
    <scope>NUCLEOTIDE SEQUENCE</scope>
    <source>
        <strain evidence="2">MELC-2E11</strain>
        <tissue evidence="2">Siphon/mantle</tissue>
    </source>
</reference>
<feature type="compositionally biased region" description="Basic and acidic residues" evidence="1">
    <location>
        <begin position="193"/>
        <end position="207"/>
    </location>
</feature>
<feature type="compositionally biased region" description="Polar residues" evidence="1">
    <location>
        <begin position="208"/>
        <end position="217"/>
    </location>
</feature>
<evidence type="ECO:0000256" key="1">
    <source>
        <dbReference type="SAM" id="MobiDB-lite"/>
    </source>
</evidence>
<gene>
    <name evidence="2" type="ORF">MAR_011831</name>
</gene>
<evidence type="ECO:0000313" key="3">
    <source>
        <dbReference type="Proteomes" id="UP001164746"/>
    </source>
</evidence>
<feature type="region of interest" description="Disordered" evidence="1">
    <location>
        <begin position="414"/>
        <end position="434"/>
    </location>
</feature>
<feature type="region of interest" description="Disordered" evidence="1">
    <location>
        <begin position="174"/>
        <end position="218"/>
    </location>
</feature>
<proteinExistence type="predicted"/>
<dbReference type="EMBL" id="CP111025">
    <property type="protein sequence ID" value="WAR26127.1"/>
    <property type="molecule type" value="Genomic_DNA"/>
</dbReference>
<dbReference type="Proteomes" id="UP001164746">
    <property type="component" value="Chromosome 14"/>
</dbReference>
<feature type="compositionally biased region" description="Acidic residues" evidence="1">
    <location>
        <begin position="418"/>
        <end position="430"/>
    </location>
</feature>
<accession>A0ABY7FYK8</accession>
<feature type="compositionally biased region" description="Polar residues" evidence="1">
    <location>
        <begin position="174"/>
        <end position="192"/>
    </location>
</feature>